<evidence type="ECO:0000313" key="2">
    <source>
        <dbReference type="Proteomes" id="UP000748531"/>
    </source>
</evidence>
<reference evidence="1" key="1">
    <citation type="submission" date="2019-05" db="EMBL/GenBank/DDBJ databases">
        <title>Annotation for the trematode Paragonimus heterotremus.</title>
        <authorList>
            <person name="Choi Y.-J."/>
        </authorList>
    </citation>
    <scope>NUCLEOTIDE SEQUENCE</scope>
    <source>
        <strain evidence="1">LC</strain>
    </source>
</reference>
<keyword evidence="2" id="KW-1185">Reference proteome</keyword>
<accession>A0A8J4T263</accession>
<dbReference type="PANTHER" id="PTHR33504">
    <property type="entry name" value="NADH DEHYDROGENASE (UBIQUINONE) 1 BETA SUBCOMPLEX, 4"/>
    <property type="match status" value="1"/>
</dbReference>
<dbReference type="EMBL" id="LUCH01000821">
    <property type="protein sequence ID" value="KAF5404246.1"/>
    <property type="molecule type" value="Genomic_DNA"/>
</dbReference>
<gene>
    <name evidence="1" type="ORF">PHET_02358</name>
</gene>
<sequence length="316" mass="37311">MRVEQTSEHNIQLGVHNGARKMHLFQDEAARVIQRQWRRYMNTEVFRFYKNLLTNDGPLEGRILARCLAPGERVYIDAAAGGFIMFRLGGPGFPPTIFYKLFTYRPIQDINAYSPKNYVGLRVIDAKQWNNRLSPKSDRYRGSTCESRVEYQRFENNDWRPIFTESLFSGKTYVQPERFKKITAFPKFWKERKRRRAQLRQERREKWNKWMNDHGFIGTQTCLDHNSRRAISAECSRNYNSLFSTTPSDQSHGVPKQSDNNISFSFHLVKSDEQTPDQHLIPVLRDDDIHNSELNDTELALSDKLISWTKMLDYDR</sequence>
<proteinExistence type="predicted"/>
<protein>
    <submittedName>
        <fullName evidence="1">Uncharacterized protein</fullName>
    </submittedName>
</protein>
<evidence type="ECO:0000313" key="1">
    <source>
        <dbReference type="EMBL" id="KAF5404246.1"/>
    </source>
</evidence>
<dbReference type="Proteomes" id="UP000748531">
    <property type="component" value="Unassembled WGS sequence"/>
</dbReference>
<organism evidence="1 2">
    <name type="scientific">Paragonimus heterotremus</name>
    <dbReference type="NCBI Taxonomy" id="100268"/>
    <lineage>
        <taxon>Eukaryota</taxon>
        <taxon>Metazoa</taxon>
        <taxon>Spiralia</taxon>
        <taxon>Lophotrochozoa</taxon>
        <taxon>Platyhelminthes</taxon>
        <taxon>Trematoda</taxon>
        <taxon>Digenea</taxon>
        <taxon>Plagiorchiida</taxon>
        <taxon>Troglotremata</taxon>
        <taxon>Troglotrematidae</taxon>
        <taxon>Paragonimus</taxon>
    </lineage>
</organism>
<dbReference type="AlphaFoldDB" id="A0A8J4T263"/>
<name>A0A8J4T263_9TREM</name>
<dbReference type="PANTHER" id="PTHR33504:SF2">
    <property type="entry name" value="PROTEIN MFI"/>
    <property type="match status" value="1"/>
</dbReference>
<comment type="caution">
    <text evidence="1">The sequence shown here is derived from an EMBL/GenBank/DDBJ whole genome shotgun (WGS) entry which is preliminary data.</text>
</comment>
<dbReference type="OrthoDB" id="10253073at2759"/>